<dbReference type="Gene3D" id="3.40.50.720">
    <property type="entry name" value="NAD(P)-binding Rossmann-like Domain"/>
    <property type="match status" value="1"/>
</dbReference>
<sequence>MRLKDKVAVITGASRGLGKALAVAFASEGALISICSKSNNIFYIADQIKSSCSRCHVGKVDVSDYNAIKEFIEEVYNRFGRIDILVNNAAILGIRTSIVDYPIEEWKRVIDVNLNGVFYVTREALRYMIPQRSGSIIMVSSSVGRTGRAKWGAYSVSKFGVEGLMQILADELKEFGIRVNSVNPGPIATEMRRQAYPDEDPTKLKRPEDIVDVFIYLASDESKDITGMQFDAQNFKLSEIRR</sequence>
<dbReference type="CDD" id="cd05233">
    <property type="entry name" value="SDR_c"/>
    <property type="match status" value="1"/>
</dbReference>
<evidence type="ECO:0000256" key="2">
    <source>
        <dbReference type="ARBA" id="ARBA00023002"/>
    </source>
</evidence>
<keyword evidence="5" id="KW-1185">Reference proteome</keyword>
<evidence type="ECO:0000313" key="5">
    <source>
        <dbReference type="Proteomes" id="UP000320623"/>
    </source>
</evidence>
<dbReference type="PRINTS" id="PR00081">
    <property type="entry name" value="GDHRDH"/>
</dbReference>
<dbReference type="STRING" id="1643428.GCA_001442855_00705"/>
<dbReference type="PANTHER" id="PTHR42760">
    <property type="entry name" value="SHORT-CHAIN DEHYDROGENASES/REDUCTASES FAMILY MEMBER"/>
    <property type="match status" value="1"/>
</dbReference>
<organism evidence="4 5">
    <name type="scientific">Candidatus Thermokryptus mobilis</name>
    <dbReference type="NCBI Taxonomy" id="1643428"/>
    <lineage>
        <taxon>Bacteria</taxon>
        <taxon>Pseudomonadati</taxon>
        <taxon>Candidatus Kryptoniota</taxon>
        <taxon>Candidatus Thermokryptus</taxon>
    </lineage>
</organism>
<dbReference type="SUPFAM" id="SSF51735">
    <property type="entry name" value="NAD(P)-binding Rossmann-fold domains"/>
    <property type="match status" value="1"/>
</dbReference>
<reference evidence="5" key="1">
    <citation type="submission" date="2015-11" db="EMBL/GenBank/DDBJ databases">
        <authorList>
            <person name="Varghese N."/>
        </authorList>
    </citation>
    <scope>NUCLEOTIDE SEQUENCE [LARGE SCALE GENOMIC DNA]</scope>
</reference>
<name>A0A0S4MWJ2_9BACT</name>
<dbReference type="InterPro" id="IPR020904">
    <property type="entry name" value="Sc_DH/Rdtase_CS"/>
</dbReference>
<evidence type="ECO:0000256" key="1">
    <source>
        <dbReference type="ARBA" id="ARBA00006484"/>
    </source>
</evidence>
<accession>A0A0S4MWJ2</accession>
<dbReference type="PANTHER" id="PTHR42760:SF37">
    <property type="entry name" value="CLAVALDEHYDE DEHYDROGENASE"/>
    <property type="match status" value="1"/>
</dbReference>
<dbReference type="PROSITE" id="PS00061">
    <property type="entry name" value="ADH_SHORT"/>
    <property type="match status" value="1"/>
</dbReference>
<dbReference type="FunFam" id="3.40.50.720:FF:000084">
    <property type="entry name" value="Short-chain dehydrogenase reductase"/>
    <property type="match status" value="1"/>
</dbReference>
<dbReference type="PRINTS" id="PR00080">
    <property type="entry name" value="SDRFAMILY"/>
</dbReference>
<dbReference type="InterPro" id="IPR002347">
    <property type="entry name" value="SDR_fam"/>
</dbReference>
<proteinExistence type="inferred from homology"/>
<dbReference type="InterPro" id="IPR036291">
    <property type="entry name" value="NAD(P)-bd_dom_sf"/>
</dbReference>
<dbReference type="OrthoDB" id="9790785at2"/>
<dbReference type="Proteomes" id="UP000320623">
    <property type="component" value="Unassembled WGS sequence"/>
</dbReference>
<evidence type="ECO:0000256" key="3">
    <source>
        <dbReference type="RuleBase" id="RU000363"/>
    </source>
</evidence>
<dbReference type="Pfam" id="PF00106">
    <property type="entry name" value="adh_short"/>
    <property type="match status" value="1"/>
</dbReference>
<keyword evidence="2" id="KW-0560">Oxidoreductase</keyword>
<dbReference type="GO" id="GO:0016616">
    <property type="term" value="F:oxidoreductase activity, acting on the CH-OH group of donors, NAD or NADP as acceptor"/>
    <property type="evidence" value="ECO:0007669"/>
    <property type="project" value="TreeGrafter"/>
</dbReference>
<dbReference type="EMBL" id="FAOO01000004">
    <property type="protein sequence ID" value="CUU03370.1"/>
    <property type="molecule type" value="Genomic_DNA"/>
</dbReference>
<comment type="similarity">
    <text evidence="1 3">Belongs to the short-chain dehydrogenases/reductases (SDR) family.</text>
</comment>
<evidence type="ECO:0000313" key="4">
    <source>
        <dbReference type="EMBL" id="CUU03370.1"/>
    </source>
</evidence>
<protein>
    <submittedName>
        <fullName evidence="4">NAD(P)-dependent dehydrogenase, short-chain alcohol dehydrogenase family</fullName>
    </submittedName>
</protein>
<dbReference type="AlphaFoldDB" id="A0A0S4MWJ2"/>
<dbReference type="RefSeq" id="WP_140944512.1">
    <property type="nucleotide sequence ID" value="NZ_FAOO01000004.1"/>
</dbReference>
<gene>
    <name evidence="4" type="ORF">JGI1_00725</name>
</gene>